<evidence type="ECO:0000256" key="6">
    <source>
        <dbReference type="ARBA" id="ARBA00036735"/>
    </source>
</evidence>
<dbReference type="GO" id="GO:0004167">
    <property type="term" value="F:dopachrome isomerase activity"/>
    <property type="evidence" value="ECO:0007669"/>
    <property type="project" value="UniProtKB-EC"/>
</dbReference>
<evidence type="ECO:0000256" key="12">
    <source>
        <dbReference type="ARBA" id="ARBA00042730"/>
    </source>
</evidence>
<dbReference type="InterPro" id="IPR014347">
    <property type="entry name" value="Tautomerase/MIF_sf"/>
</dbReference>
<dbReference type="EC" id="5.3.3.12" evidence="8"/>
<evidence type="ECO:0000256" key="11">
    <source>
        <dbReference type="ARBA" id="ARBA00041912"/>
    </source>
</evidence>
<evidence type="ECO:0000313" key="13">
    <source>
        <dbReference type="EMBL" id="KAJ2680376.1"/>
    </source>
</evidence>
<evidence type="ECO:0000256" key="2">
    <source>
        <dbReference type="ARBA" id="ARBA00005851"/>
    </source>
</evidence>
<comment type="subcellular location">
    <subcellularLocation>
        <location evidence="1">Secreted</location>
    </subcellularLocation>
</comment>
<evidence type="ECO:0000256" key="5">
    <source>
        <dbReference type="ARBA" id="ARBA00023235"/>
    </source>
</evidence>
<proteinExistence type="inferred from homology"/>
<evidence type="ECO:0000256" key="8">
    <source>
        <dbReference type="ARBA" id="ARBA00038932"/>
    </source>
</evidence>
<keyword evidence="5" id="KW-0413">Isomerase</keyword>
<evidence type="ECO:0000256" key="4">
    <source>
        <dbReference type="ARBA" id="ARBA00022525"/>
    </source>
</evidence>
<evidence type="ECO:0000313" key="14">
    <source>
        <dbReference type="Proteomes" id="UP001151518"/>
    </source>
</evidence>
<gene>
    <name evidence="13" type="ORF">GGI25_000668</name>
</gene>
<dbReference type="EMBL" id="JANBTW010000005">
    <property type="protein sequence ID" value="KAJ2680376.1"/>
    <property type="molecule type" value="Genomic_DNA"/>
</dbReference>
<dbReference type="AlphaFoldDB" id="A0A9W8GDM2"/>
<dbReference type="GO" id="GO:0005615">
    <property type="term" value="C:extracellular space"/>
    <property type="evidence" value="ECO:0007669"/>
    <property type="project" value="UniProtKB-KW"/>
</dbReference>
<organism evidence="13 14">
    <name type="scientific">Coemansia spiralis</name>
    <dbReference type="NCBI Taxonomy" id="417178"/>
    <lineage>
        <taxon>Eukaryota</taxon>
        <taxon>Fungi</taxon>
        <taxon>Fungi incertae sedis</taxon>
        <taxon>Zoopagomycota</taxon>
        <taxon>Kickxellomycotina</taxon>
        <taxon>Kickxellomycetes</taxon>
        <taxon>Kickxellales</taxon>
        <taxon>Kickxellaceae</taxon>
        <taxon>Coemansia</taxon>
    </lineage>
</organism>
<protein>
    <recommendedName>
        <fullName evidence="12">L-dopachrome isomerase</fullName>
        <ecNumber evidence="9">5.3.2.1</ecNumber>
        <ecNumber evidence="8">5.3.3.12</ecNumber>
    </recommendedName>
    <alternativeName>
        <fullName evidence="10">L-dopachrome tautomerase</fullName>
    </alternativeName>
    <alternativeName>
        <fullName evidence="11">Phenylpyruvate tautomerase</fullName>
    </alternativeName>
</protein>
<evidence type="ECO:0000256" key="3">
    <source>
        <dbReference type="ARBA" id="ARBA00022514"/>
    </source>
</evidence>
<name>A0A9W8GDM2_9FUNG</name>
<comment type="catalytic activity">
    <reaction evidence="7">
        <text>L-dopachrome = 5,6-dihydroxyindole-2-carboxylate</text>
        <dbReference type="Rhea" id="RHEA:13041"/>
        <dbReference type="ChEBI" id="CHEBI:16875"/>
        <dbReference type="ChEBI" id="CHEBI:57509"/>
        <dbReference type="EC" id="5.3.3.12"/>
    </reaction>
</comment>
<keyword evidence="3" id="KW-0202">Cytokine</keyword>
<comment type="similarity">
    <text evidence="2">Belongs to the MIF family.</text>
</comment>
<accession>A0A9W8GDM2</accession>
<dbReference type="Proteomes" id="UP001151518">
    <property type="component" value="Unassembled WGS sequence"/>
</dbReference>
<dbReference type="GO" id="GO:0050178">
    <property type="term" value="F:phenylpyruvate tautomerase activity"/>
    <property type="evidence" value="ECO:0007669"/>
    <property type="project" value="UniProtKB-EC"/>
</dbReference>
<keyword evidence="4" id="KW-0964">Secreted</keyword>
<comment type="catalytic activity">
    <reaction evidence="6">
        <text>3-phenylpyruvate = enol-phenylpyruvate</text>
        <dbReference type="Rhea" id="RHEA:17097"/>
        <dbReference type="ChEBI" id="CHEBI:16815"/>
        <dbReference type="ChEBI" id="CHEBI:18005"/>
        <dbReference type="EC" id="5.3.2.1"/>
    </reaction>
</comment>
<reference evidence="13" key="1">
    <citation type="submission" date="2022-07" db="EMBL/GenBank/DDBJ databases">
        <title>Phylogenomic reconstructions and comparative analyses of Kickxellomycotina fungi.</title>
        <authorList>
            <person name="Reynolds N.K."/>
            <person name="Stajich J.E."/>
            <person name="Barry K."/>
            <person name="Grigoriev I.V."/>
            <person name="Crous P."/>
            <person name="Smith M.E."/>
        </authorList>
    </citation>
    <scope>NUCLEOTIDE SEQUENCE</scope>
    <source>
        <strain evidence="13">NRRL 3115</strain>
    </source>
</reference>
<comment type="caution">
    <text evidence="13">The sequence shown here is derived from an EMBL/GenBank/DDBJ whole genome shotgun (WGS) entry which is preliminary data.</text>
</comment>
<dbReference type="InterPro" id="IPR001398">
    <property type="entry name" value="Macrophage_inhib_fac"/>
</dbReference>
<dbReference type="Pfam" id="PF01187">
    <property type="entry name" value="MIF"/>
    <property type="match status" value="1"/>
</dbReference>
<evidence type="ECO:0000256" key="10">
    <source>
        <dbReference type="ARBA" id="ARBA00041631"/>
    </source>
</evidence>
<dbReference type="PANTHER" id="PTHR11954">
    <property type="entry name" value="D-DOPACHROME DECARBOXYLASE"/>
    <property type="match status" value="1"/>
</dbReference>
<sequence length="114" mass="11830">MPHCKITANVQCADAKALSVKASNTVAQLLGKPLSYVMAFVTHNPSLTFGGTDEPAAYVSIGSIGAVGGAKNKTIVAGITDLISSELNIKPNRIYVGIQDIDPTEFGFNGSTFA</sequence>
<dbReference type="PANTHER" id="PTHR11954:SF6">
    <property type="entry name" value="MACROPHAGE MIGRATION INHIBITORY FACTOR"/>
    <property type="match status" value="1"/>
</dbReference>
<dbReference type="OrthoDB" id="255819at2759"/>
<dbReference type="SUPFAM" id="SSF55331">
    <property type="entry name" value="Tautomerase/MIF"/>
    <property type="match status" value="1"/>
</dbReference>
<dbReference type="Gene3D" id="3.30.429.10">
    <property type="entry name" value="Macrophage Migration Inhibitory Factor"/>
    <property type="match status" value="1"/>
</dbReference>
<evidence type="ECO:0000256" key="7">
    <source>
        <dbReference type="ARBA" id="ARBA00036823"/>
    </source>
</evidence>
<evidence type="ECO:0000256" key="1">
    <source>
        <dbReference type="ARBA" id="ARBA00004613"/>
    </source>
</evidence>
<evidence type="ECO:0000256" key="9">
    <source>
        <dbReference type="ARBA" id="ARBA00039086"/>
    </source>
</evidence>
<dbReference type="EC" id="5.3.2.1" evidence="9"/>